<keyword evidence="2 6" id="KW-0328">Glycosyltransferase</keyword>
<sequence length="671" mass="74416">MEEATFSLDEFEQLVYTRQHVRAAIQLLSALALLQHKRGELDGSFLASGMTGLTPAEQRRRFCTRLASAASTLFAAPDFRPPAECFGLFLTLHEWVGLLFSATPFGNADHVACHLNPRGPEDRQFLAGDSFVEKLCVLYSTESELELDFAALWAYDKVLAACLALVLLAPVFKGSASAHMKREALIEWLPGKLQQIGNLDDLPTALLHNAYMFCSYAQTPRRHEIKRDINVLVRRKLAELGLTDLPAVPQARVGADANTRPRKKPLMLVVLEWFGGAHSIYRTHSRTLEAAREHFEVVAFGFGYAIDDIGRAVFDRFIELEEPEYIGECLRTIRDFAEREKPEVLYMPSVGMFVLTIFMSNLRVAPLQIAGLGHPATTHSDKIDYVSVEEDYAGDPACFSERLLKLPKDGQPYRPSVALPAIAPIIPPRREKVQAIITASAMKLNPAFLDTCREIGERAATPVEFHFMSGVHAGLTLDHMREVIGRALPGSVVHGFHLYPDYLGRVNASDLFLSPFPFGNTNGIVDALTLGLPGVCMRGREVFERIDGALFDRVDMPAWATADSIEAYIAAAVRMIDGHDERIALRQRLIDTHAVERCFEGRPQAFAESALALMNEARSGCQAEAMELAEEKPGCDGGARGIVRRFWRDVRLVTCACNGARAYSRACRPKS</sequence>
<evidence type="ECO:0000256" key="2">
    <source>
        <dbReference type="ARBA" id="ARBA00022676"/>
    </source>
</evidence>
<dbReference type="EC" id="2.4.1.-" evidence="6"/>
<dbReference type="Gene3D" id="3.40.50.2000">
    <property type="entry name" value="Glycogen Phosphorylase B"/>
    <property type="match status" value="1"/>
</dbReference>
<dbReference type="AlphaFoldDB" id="A0A6J5B4R0"/>
<dbReference type="Pfam" id="PF18254">
    <property type="entry name" value="HMw1_D2"/>
    <property type="match status" value="1"/>
</dbReference>
<accession>A0A6J5B4R0</accession>
<dbReference type="Proteomes" id="UP000494249">
    <property type="component" value="Unassembled WGS sequence"/>
</dbReference>
<feature type="domain" description="HMW1" evidence="5">
    <location>
        <begin position="151"/>
        <end position="236"/>
    </location>
</feature>
<dbReference type="PANTHER" id="PTHR44835:SF1">
    <property type="entry name" value="PROTEIN O-GLCNAC TRANSFERASE"/>
    <property type="match status" value="1"/>
</dbReference>
<proteinExistence type="predicted"/>
<keyword evidence="3 6" id="KW-0808">Transferase</keyword>
<evidence type="ECO:0000313" key="7">
    <source>
        <dbReference type="Proteomes" id="UP000494249"/>
    </source>
</evidence>
<dbReference type="Pfam" id="PF18071">
    <property type="entry name" value="HMW1C_N"/>
    <property type="match status" value="1"/>
</dbReference>
<dbReference type="GO" id="GO:0016757">
    <property type="term" value="F:glycosyltransferase activity"/>
    <property type="evidence" value="ECO:0007669"/>
    <property type="project" value="UniProtKB-KW"/>
</dbReference>
<name>A0A6J5B4R0_9BURK</name>
<dbReference type="EMBL" id="CADIKB010000012">
    <property type="protein sequence ID" value="CAB3690526.1"/>
    <property type="molecule type" value="Genomic_DNA"/>
</dbReference>
<evidence type="ECO:0000313" key="6">
    <source>
        <dbReference type="EMBL" id="CAB3690526.1"/>
    </source>
</evidence>
<organism evidence="6 7">
    <name type="scientific">Paraburkholderia phenoliruptrix</name>
    <dbReference type="NCBI Taxonomy" id="252970"/>
    <lineage>
        <taxon>Bacteria</taxon>
        <taxon>Pseudomonadati</taxon>
        <taxon>Pseudomonadota</taxon>
        <taxon>Betaproteobacteria</taxon>
        <taxon>Burkholderiales</taxon>
        <taxon>Burkholderiaceae</taxon>
        <taxon>Paraburkholderia</taxon>
    </lineage>
</organism>
<reference evidence="6 7" key="1">
    <citation type="submission" date="2020-04" db="EMBL/GenBank/DDBJ databases">
        <authorList>
            <person name="De Canck E."/>
        </authorList>
    </citation>
    <scope>NUCLEOTIDE SEQUENCE [LARGE SCALE GENOMIC DNA]</scope>
    <source>
        <strain evidence="6 7">LMG 22037</strain>
    </source>
</reference>
<protein>
    <submittedName>
        <fullName evidence="6">UDP-glucose:protein N-beta-glucosyltransferase</fullName>
        <ecNumber evidence="6">2.4.1.-</ecNumber>
    </submittedName>
</protein>
<dbReference type="InterPro" id="IPR041109">
    <property type="entry name" value="HMW1C_N"/>
</dbReference>
<dbReference type="InterPro" id="IPR040542">
    <property type="entry name" value="HMW1_D2"/>
</dbReference>
<evidence type="ECO:0000259" key="4">
    <source>
        <dbReference type="Pfam" id="PF18071"/>
    </source>
</evidence>
<evidence type="ECO:0000256" key="1">
    <source>
        <dbReference type="ARBA" id="ARBA00004922"/>
    </source>
</evidence>
<feature type="domain" description="HMW1C N-terminal" evidence="4">
    <location>
        <begin position="6"/>
        <end position="145"/>
    </location>
</feature>
<evidence type="ECO:0000259" key="5">
    <source>
        <dbReference type="Pfam" id="PF18254"/>
    </source>
</evidence>
<evidence type="ECO:0000256" key="3">
    <source>
        <dbReference type="ARBA" id="ARBA00022679"/>
    </source>
</evidence>
<dbReference type="Gene3D" id="3.40.50.11380">
    <property type="match status" value="1"/>
</dbReference>
<comment type="pathway">
    <text evidence="1">Protein modification; protein glycosylation.</text>
</comment>
<dbReference type="InterPro" id="IPR051939">
    <property type="entry name" value="Glycosyltr_41/O-GlcNAc_trsf"/>
</dbReference>
<dbReference type="RefSeq" id="WP_244142694.1">
    <property type="nucleotide sequence ID" value="NZ_CADFGL010000012.1"/>
</dbReference>
<gene>
    <name evidence="6" type="ORF">LMG22037_02956</name>
</gene>
<dbReference type="PANTHER" id="PTHR44835">
    <property type="entry name" value="UDP-N-ACETYLGLUCOSAMINE--PEPTIDE N-ACETYLGLUCOSAMINYLTRANSFERASE SPINDLY-RELATED"/>
    <property type="match status" value="1"/>
</dbReference>